<feature type="region of interest" description="Disordered" evidence="2">
    <location>
        <begin position="68"/>
        <end position="110"/>
    </location>
</feature>
<feature type="region of interest" description="Disordered" evidence="2">
    <location>
        <begin position="324"/>
        <end position="433"/>
    </location>
</feature>
<reference evidence="3 4" key="1">
    <citation type="submission" date="2021-06" db="EMBL/GenBank/DDBJ databases">
        <authorList>
            <person name="Palmer J.M."/>
        </authorList>
    </citation>
    <scope>NUCLEOTIDE SEQUENCE [LARGE SCALE GENOMIC DNA]</scope>
    <source>
        <strain evidence="3 4">GA_2019</strain>
        <tissue evidence="3">Muscle</tissue>
    </source>
</reference>
<feature type="region of interest" description="Disordered" evidence="2">
    <location>
        <begin position="560"/>
        <end position="579"/>
    </location>
</feature>
<comment type="subcellular location">
    <subcellularLocation>
        <location evidence="1">Cell junction</location>
        <location evidence="1">Focal adhesion</location>
    </subcellularLocation>
</comment>
<feature type="region of interest" description="Disordered" evidence="2">
    <location>
        <begin position="1"/>
        <end position="51"/>
    </location>
</feature>
<dbReference type="Pfam" id="PF03535">
    <property type="entry name" value="Paxillin"/>
    <property type="match status" value="1"/>
</dbReference>
<dbReference type="Proteomes" id="UP001476798">
    <property type="component" value="Unassembled WGS sequence"/>
</dbReference>
<protein>
    <recommendedName>
        <fullName evidence="5">Paxillin</fullName>
    </recommendedName>
</protein>
<feature type="region of interest" description="Disordered" evidence="2">
    <location>
        <begin position="719"/>
        <end position="744"/>
    </location>
</feature>
<sequence>SFSSALKSPWSGESTSPNQDVGGEDHVYSFPNKQKSSESSSSPGAMNSSLGSNLSELDRLLLELNAVQQSTPAFPTEEVAPPLPASSTNRRIQENGVSAPSKAPPPFLEKPKRVVATREIEDVRPSVESLLDELESSVPTPIPTTMVVSDEPNHGQAETLSQQQARMSASSATRELDELMASLSDFKVQSNSSSQLSVNQDSGDPFLGAGSPVVPAVAGLSVTPQDTPLPLGSTSPSSIPLSLELHIDEEGYSFPTSSCGPTVVATSSKNLQYSQIQQKDQGGTVTSEVSHLESFNVSSALTPPTQTEVSSPAHTLLTKVSACKDTAARSSSPAAVPKSPVTQSKIPSPSKAKTPSPADIKSKSQVVTKGQSPVMVPTLLEAVPRPSSPITVPRLSSPVPKSASPLSVPALSSPLSVPRSASPDTVGRSSSPVTIPFLSSPVPKTASPLTLPHNSTSLPKSFGTEAIQRNSSPVTLPRLSSPVTVPKSDNWVPQGSPLVFRKTFTTSDTSSTRASPVSLASVPINTQNSPENTGDVLDLTWPCQEPLLDDALDKILAPDSNQLTENQPPACVVPGDEDKSWEEEVGIYPEFSREGTLTPMTESSWMDECFTPSSCPGTPDAALDLPVQQPSTVDRLSASGQLKSVIRRTKETSNVHPMYREGLLRRKMGPIIVNKSNSQDRLIEELQGKLGIGRVERRRKQQPDDWLTEGVIVMSNPQRTREEGIQPPVDKVDRHQGTVSSTIM</sequence>
<feature type="non-terminal residue" evidence="3">
    <location>
        <position position="1"/>
    </location>
</feature>
<feature type="compositionally biased region" description="Polar residues" evidence="2">
    <location>
        <begin position="1"/>
        <end position="19"/>
    </location>
</feature>
<feature type="region of interest" description="Disordered" evidence="2">
    <location>
        <begin position="218"/>
        <end position="237"/>
    </location>
</feature>
<accession>A0ABV0PVA7</accession>
<feature type="region of interest" description="Disordered" evidence="2">
    <location>
        <begin position="190"/>
        <end position="213"/>
    </location>
</feature>
<evidence type="ECO:0000313" key="3">
    <source>
        <dbReference type="EMBL" id="MEQ2187445.1"/>
    </source>
</evidence>
<feature type="compositionally biased region" description="Low complexity" evidence="2">
    <location>
        <begin position="228"/>
        <end position="237"/>
    </location>
</feature>
<feature type="region of interest" description="Disordered" evidence="2">
    <location>
        <begin position="131"/>
        <end position="173"/>
    </location>
</feature>
<keyword evidence="4" id="KW-1185">Reference proteome</keyword>
<organism evidence="3 4">
    <name type="scientific">Goodea atripinnis</name>
    <dbReference type="NCBI Taxonomy" id="208336"/>
    <lineage>
        <taxon>Eukaryota</taxon>
        <taxon>Metazoa</taxon>
        <taxon>Chordata</taxon>
        <taxon>Craniata</taxon>
        <taxon>Vertebrata</taxon>
        <taxon>Euteleostomi</taxon>
        <taxon>Actinopterygii</taxon>
        <taxon>Neopterygii</taxon>
        <taxon>Teleostei</taxon>
        <taxon>Neoteleostei</taxon>
        <taxon>Acanthomorphata</taxon>
        <taxon>Ovalentaria</taxon>
        <taxon>Atherinomorphae</taxon>
        <taxon>Cyprinodontiformes</taxon>
        <taxon>Goodeidae</taxon>
        <taxon>Goodea</taxon>
    </lineage>
</organism>
<dbReference type="EMBL" id="JAHRIO010090164">
    <property type="protein sequence ID" value="MEQ2187445.1"/>
    <property type="molecule type" value="Genomic_DNA"/>
</dbReference>
<feature type="compositionally biased region" description="Low complexity" evidence="2">
    <location>
        <begin position="328"/>
        <end position="357"/>
    </location>
</feature>
<evidence type="ECO:0000313" key="4">
    <source>
        <dbReference type="Proteomes" id="UP001476798"/>
    </source>
</evidence>
<feature type="compositionally biased region" description="Basic and acidic residues" evidence="2">
    <location>
        <begin position="719"/>
        <end position="736"/>
    </location>
</feature>
<evidence type="ECO:0008006" key="5">
    <source>
        <dbReference type="Google" id="ProtNLM"/>
    </source>
</evidence>
<dbReference type="PRINTS" id="PR00832">
    <property type="entry name" value="PAXILLIN"/>
</dbReference>
<evidence type="ECO:0000256" key="1">
    <source>
        <dbReference type="ARBA" id="ARBA00004246"/>
    </source>
</evidence>
<feature type="compositionally biased region" description="Low complexity" evidence="2">
    <location>
        <begin position="396"/>
        <end position="423"/>
    </location>
</feature>
<feature type="compositionally biased region" description="Low complexity" evidence="2">
    <location>
        <begin position="190"/>
        <end position="202"/>
    </location>
</feature>
<gene>
    <name evidence="3" type="ORF">GOODEAATRI_004743</name>
</gene>
<feature type="compositionally biased region" description="Polar residues" evidence="2">
    <location>
        <begin position="85"/>
        <end position="98"/>
    </location>
</feature>
<proteinExistence type="predicted"/>
<evidence type="ECO:0000256" key="2">
    <source>
        <dbReference type="SAM" id="MobiDB-lite"/>
    </source>
</evidence>
<feature type="compositionally biased region" description="Low complexity" evidence="2">
    <location>
        <begin position="161"/>
        <end position="172"/>
    </location>
</feature>
<comment type="caution">
    <text evidence="3">The sequence shown here is derived from an EMBL/GenBank/DDBJ whole genome shotgun (WGS) entry which is preliminary data.</text>
</comment>
<name>A0ABV0PVA7_9TELE</name>
<dbReference type="PANTHER" id="PTHR24216:SF64">
    <property type="entry name" value="PAXILLIN"/>
    <property type="match status" value="1"/>
</dbReference>
<dbReference type="PANTHER" id="PTHR24216">
    <property type="entry name" value="PAXILLIN-RELATED"/>
    <property type="match status" value="1"/>
</dbReference>
<feature type="compositionally biased region" description="Low complexity" evidence="2">
    <location>
        <begin position="29"/>
        <end position="51"/>
    </location>
</feature>